<evidence type="ECO:0000256" key="1">
    <source>
        <dbReference type="SAM" id="MobiDB-lite"/>
    </source>
</evidence>
<proteinExistence type="predicted"/>
<dbReference type="PANTHER" id="PTHR37845">
    <property type="entry name" value="SEQUENCE ORPHAN"/>
    <property type="match status" value="1"/>
</dbReference>
<feature type="region of interest" description="Disordered" evidence="1">
    <location>
        <begin position="1"/>
        <end position="25"/>
    </location>
</feature>
<dbReference type="Proteomes" id="UP000799772">
    <property type="component" value="Unassembled WGS sequence"/>
</dbReference>
<keyword evidence="3" id="KW-1185">Reference proteome</keyword>
<dbReference type="GO" id="GO:0005739">
    <property type="term" value="C:mitochondrion"/>
    <property type="evidence" value="ECO:0007669"/>
    <property type="project" value="TreeGrafter"/>
</dbReference>
<accession>A0A9P4I7A9</accession>
<reference evidence="2" key="1">
    <citation type="journal article" date="2020" name="Stud. Mycol.">
        <title>101 Dothideomycetes genomes: a test case for predicting lifestyles and emergence of pathogens.</title>
        <authorList>
            <person name="Haridas S."/>
            <person name="Albert R."/>
            <person name="Binder M."/>
            <person name="Bloem J."/>
            <person name="Labutti K."/>
            <person name="Salamov A."/>
            <person name="Andreopoulos B."/>
            <person name="Baker S."/>
            <person name="Barry K."/>
            <person name="Bills G."/>
            <person name="Bluhm B."/>
            <person name="Cannon C."/>
            <person name="Castanera R."/>
            <person name="Culley D."/>
            <person name="Daum C."/>
            <person name="Ezra D."/>
            <person name="Gonzalez J."/>
            <person name="Henrissat B."/>
            <person name="Kuo A."/>
            <person name="Liang C."/>
            <person name="Lipzen A."/>
            <person name="Lutzoni F."/>
            <person name="Magnuson J."/>
            <person name="Mondo S."/>
            <person name="Nolan M."/>
            <person name="Ohm R."/>
            <person name="Pangilinan J."/>
            <person name="Park H.-J."/>
            <person name="Ramirez L."/>
            <person name="Alfaro M."/>
            <person name="Sun H."/>
            <person name="Tritt A."/>
            <person name="Yoshinaga Y."/>
            <person name="Zwiers L.-H."/>
            <person name="Turgeon B."/>
            <person name="Goodwin S."/>
            <person name="Spatafora J."/>
            <person name="Crous P."/>
            <person name="Grigoriev I."/>
        </authorList>
    </citation>
    <scope>NUCLEOTIDE SEQUENCE</scope>
    <source>
        <strain evidence="2">CBS 133067</strain>
    </source>
</reference>
<evidence type="ECO:0000313" key="2">
    <source>
        <dbReference type="EMBL" id="KAF2094238.1"/>
    </source>
</evidence>
<name>A0A9P4I7A9_9PEZI</name>
<evidence type="ECO:0008006" key="4">
    <source>
        <dbReference type="Google" id="ProtNLM"/>
    </source>
</evidence>
<feature type="compositionally biased region" description="Basic and acidic residues" evidence="1">
    <location>
        <begin position="9"/>
        <end position="20"/>
    </location>
</feature>
<dbReference type="InterPro" id="IPR038781">
    <property type="entry name" value="C365.16-ike"/>
</dbReference>
<evidence type="ECO:0000313" key="3">
    <source>
        <dbReference type="Proteomes" id="UP000799772"/>
    </source>
</evidence>
<sequence length="313" mass="33599">MGESGGAAEARECAGADRGRAVKPPRVASPVSIDVDGWRSAKLVNGAERAWNTRNLGWRVGADAAAALSAGALVAPIITIIDRGIMENASGRNTLGASIKASLGRLLFQPHRFVFSKPFALVIALYSGTYFTANSVDTVSSTLRNQPSDKVTAGVAKFTAPCTTNLVLCLYKDSKYTQMFGVRTSVPRPVPLATYGLYTIRDCLTIFASFNLPALIAPRLPMDAIPLIERNISSMSAAQVLAPAGIQLFSTPLHLLGLDLYNRTHVTWAERWSKVKSEWGMSTFARMGRIIPAFGFGGVVNAAVRRKLINAVD</sequence>
<gene>
    <name evidence="2" type="ORF">NA57DRAFT_46756</name>
</gene>
<dbReference type="EMBL" id="ML978135">
    <property type="protein sequence ID" value="KAF2094238.1"/>
    <property type="molecule type" value="Genomic_DNA"/>
</dbReference>
<comment type="caution">
    <text evidence="2">The sequence shown here is derived from an EMBL/GenBank/DDBJ whole genome shotgun (WGS) entry which is preliminary data.</text>
</comment>
<organism evidence="2 3">
    <name type="scientific">Rhizodiscina lignyota</name>
    <dbReference type="NCBI Taxonomy" id="1504668"/>
    <lineage>
        <taxon>Eukaryota</taxon>
        <taxon>Fungi</taxon>
        <taxon>Dikarya</taxon>
        <taxon>Ascomycota</taxon>
        <taxon>Pezizomycotina</taxon>
        <taxon>Dothideomycetes</taxon>
        <taxon>Pleosporomycetidae</taxon>
        <taxon>Aulographales</taxon>
        <taxon>Rhizodiscinaceae</taxon>
        <taxon>Rhizodiscina</taxon>
    </lineage>
</organism>
<dbReference type="AlphaFoldDB" id="A0A9P4I7A9"/>
<dbReference type="OrthoDB" id="275936at2759"/>
<protein>
    <recommendedName>
        <fullName evidence="4">Sequence orphan</fullName>
    </recommendedName>
</protein>
<dbReference type="PANTHER" id="PTHR37845:SF1">
    <property type="entry name" value="SEQUENCE ORPHAN"/>
    <property type="match status" value="1"/>
</dbReference>